<dbReference type="SUPFAM" id="SSF55753">
    <property type="entry name" value="Actin depolymerizing proteins"/>
    <property type="match status" value="2"/>
</dbReference>
<dbReference type="GO" id="GO:0005884">
    <property type="term" value="C:actin filament"/>
    <property type="evidence" value="ECO:0007669"/>
    <property type="project" value="TreeGrafter"/>
</dbReference>
<dbReference type="InterPro" id="IPR002108">
    <property type="entry name" value="ADF-H"/>
</dbReference>
<dbReference type="AlphaFoldDB" id="A0A7S1C4B3"/>
<protein>
    <recommendedName>
        <fullName evidence="1">ADF-H domain-containing protein</fullName>
    </recommendedName>
</protein>
<feature type="domain" description="ADF-H" evidence="1">
    <location>
        <begin position="1"/>
        <end position="103"/>
    </location>
</feature>
<gene>
    <name evidence="2" type="ORF">BSP0115_LOCUS2348</name>
</gene>
<accession>A0A7S1C4B3</accession>
<sequence>MAAETAPIKVLARGAGGVEELQAALDETQVTFALLKFQVGSGSFARTKFLCLHNNLETVSVIKRGRTNAKKGAVKAAMGSTHAELVIEEKGDLNLDHILEEMLKVFVADGGDFSVSKLKEDYEALLTQAKLAATKIEGVGSGKRMTAAEMGGDYVSGDKALAAVREPLGPFNWALFLPDETKLAFANAGSMSVNEMRDWLKDDKVYFGILRMGFGSGDFRRTKWIFFHWSGESVGAVKRGRANACKKALHEKLSPTSVDISATDLDECTLEVIIERVKKSVVVDGETKGDDSSDPFTMEAYMAALEEEAKANADFFGDAEGAASTEEYSVEDSLKRIHADDGGVTWILFAAT</sequence>
<dbReference type="InterPro" id="IPR029006">
    <property type="entry name" value="ADF-H/Gelsolin-like_dom_sf"/>
</dbReference>
<dbReference type="SMART" id="SM00102">
    <property type="entry name" value="ADF"/>
    <property type="match status" value="1"/>
</dbReference>
<dbReference type="Pfam" id="PF00241">
    <property type="entry name" value="Cofilin_ADF"/>
    <property type="match status" value="2"/>
</dbReference>
<evidence type="ECO:0000313" key="2">
    <source>
        <dbReference type="EMBL" id="CAD8909144.1"/>
    </source>
</evidence>
<dbReference type="GO" id="GO:0051015">
    <property type="term" value="F:actin filament binding"/>
    <property type="evidence" value="ECO:0007669"/>
    <property type="project" value="TreeGrafter"/>
</dbReference>
<organism evidence="2">
    <name type="scientific">Bicosoecida sp. CB-2014</name>
    <dbReference type="NCBI Taxonomy" id="1486930"/>
    <lineage>
        <taxon>Eukaryota</taxon>
        <taxon>Sar</taxon>
        <taxon>Stramenopiles</taxon>
        <taxon>Bigyra</taxon>
        <taxon>Opalozoa</taxon>
        <taxon>Bicosoecida</taxon>
    </lineage>
</organism>
<dbReference type="PROSITE" id="PS51263">
    <property type="entry name" value="ADF_H"/>
    <property type="match status" value="2"/>
</dbReference>
<evidence type="ECO:0000259" key="1">
    <source>
        <dbReference type="PROSITE" id="PS51263"/>
    </source>
</evidence>
<dbReference type="EMBL" id="HBFS01003401">
    <property type="protein sequence ID" value="CAD8909144.1"/>
    <property type="molecule type" value="Transcribed_RNA"/>
</dbReference>
<feature type="domain" description="ADF-H" evidence="1">
    <location>
        <begin position="147"/>
        <end position="278"/>
    </location>
</feature>
<dbReference type="Gene3D" id="3.40.20.10">
    <property type="entry name" value="Severin"/>
    <property type="match status" value="2"/>
</dbReference>
<dbReference type="GO" id="GO:0030864">
    <property type="term" value="C:cortical actin cytoskeleton"/>
    <property type="evidence" value="ECO:0007669"/>
    <property type="project" value="TreeGrafter"/>
</dbReference>
<dbReference type="PANTHER" id="PTHR10829">
    <property type="entry name" value="CORTACTIN AND DREBRIN"/>
    <property type="match status" value="1"/>
</dbReference>
<name>A0A7S1C4B3_9STRA</name>
<dbReference type="CDD" id="cd11282">
    <property type="entry name" value="ADF_coactosin_like"/>
    <property type="match status" value="1"/>
</dbReference>
<proteinExistence type="predicted"/>
<dbReference type="GO" id="GO:0030833">
    <property type="term" value="P:regulation of actin filament polymerization"/>
    <property type="evidence" value="ECO:0007669"/>
    <property type="project" value="TreeGrafter"/>
</dbReference>
<reference evidence="2" key="1">
    <citation type="submission" date="2021-01" db="EMBL/GenBank/DDBJ databases">
        <authorList>
            <person name="Corre E."/>
            <person name="Pelletier E."/>
            <person name="Niang G."/>
            <person name="Scheremetjew M."/>
            <person name="Finn R."/>
            <person name="Kale V."/>
            <person name="Holt S."/>
            <person name="Cochrane G."/>
            <person name="Meng A."/>
            <person name="Brown T."/>
            <person name="Cohen L."/>
        </authorList>
    </citation>
    <scope>NUCLEOTIDE SEQUENCE</scope>
    <source>
        <strain evidence="2">Ms1</strain>
    </source>
</reference>
<dbReference type="PANTHER" id="PTHR10829:SF25">
    <property type="entry name" value="DREBRIN-LIKE PROTEIN"/>
    <property type="match status" value="1"/>
</dbReference>